<dbReference type="InterPro" id="IPR010330">
    <property type="entry name" value="CoiA_nuc"/>
</dbReference>
<dbReference type="InterPro" id="IPR057252">
    <property type="entry name" value="CoiA_C"/>
</dbReference>
<dbReference type="RefSeq" id="WP_092504558.1">
    <property type="nucleotide sequence ID" value="NZ_FOEH01000003.1"/>
</dbReference>
<evidence type="ECO:0000313" key="5">
    <source>
        <dbReference type="Proteomes" id="UP000198733"/>
    </source>
</evidence>
<feature type="domain" description="Competence protein CoiA C-terminal" evidence="3">
    <location>
        <begin position="233"/>
        <end position="376"/>
    </location>
</feature>
<keyword evidence="5" id="KW-1185">Reference proteome</keyword>
<dbReference type="Pfam" id="PF25164">
    <property type="entry name" value="CoiA_N"/>
    <property type="match status" value="1"/>
</dbReference>
<feature type="domain" description="Competence protein CoiA nuclease-like" evidence="1">
    <location>
        <begin position="67"/>
        <end position="223"/>
    </location>
</feature>
<dbReference type="Proteomes" id="UP000198733">
    <property type="component" value="Unassembled WGS sequence"/>
</dbReference>
<reference evidence="4 5" key="1">
    <citation type="submission" date="2016-10" db="EMBL/GenBank/DDBJ databases">
        <authorList>
            <person name="Varghese N."/>
            <person name="Submissions S."/>
        </authorList>
    </citation>
    <scope>NUCLEOTIDE SEQUENCE [LARGE SCALE GENOMIC DNA]</scope>
    <source>
        <strain evidence="4 5">CGMCC 1.7734</strain>
    </source>
</reference>
<accession>A0A1H9G1V5</accession>
<proteinExistence type="predicted"/>
<feature type="domain" description="Competence protein CoiA-like N-terminal" evidence="2">
    <location>
        <begin position="16"/>
        <end position="62"/>
    </location>
</feature>
<dbReference type="InterPro" id="IPR057253">
    <property type="entry name" value="CoiA-like_N"/>
</dbReference>
<evidence type="ECO:0000313" key="4">
    <source>
        <dbReference type="EMBL" id="SEQ44135.1"/>
    </source>
</evidence>
<sequence>MLQAKTKYGTVVTPATLSKSEIKVLKEREEFSCPTCNEPVMMKAGTQMIPHFAHHSKNNCPSSEGGEGAYHERGKMLLYQWLKHQQLTVQLEAYLPAIRQRPDILISINNKLVAIEYQCARVPAEQIRERNEGYLSVGITPIWILGANRLTQHNRNHLKIDQFQLQFIHQFSSVLPLMLFYFCPNSLQFISFKDFYFSKTQTAIGKFHTKKLNQMSFKDMFQANFYSKNELFHSWKREKRSFRLKKANRLYGRELNWHEWIYLKRTHKEFLPSIIHLPICTQFMMKTPPWDWQSRICLEVIDPLPIESHVSIKSCQYLLRRHIHHPKEFPLVKQAVNPVHQYLQLLEQLDVIQQVSPNYFAKKNPIKFHKNIEQALAGDEKLLNLLITNKLRA</sequence>
<name>A0A1H9G1V5_9BACI</name>
<evidence type="ECO:0000259" key="3">
    <source>
        <dbReference type="Pfam" id="PF25166"/>
    </source>
</evidence>
<organism evidence="4 5">
    <name type="scientific">Virgibacillus subterraneus</name>
    <dbReference type="NCBI Taxonomy" id="621109"/>
    <lineage>
        <taxon>Bacteria</taxon>
        <taxon>Bacillati</taxon>
        <taxon>Bacillota</taxon>
        <taxon>Bacilli</taxon>
        <taxon>Bacillales</taxon>
        <taxon>Bacillaceae</taxon>
        <taxon>Virgibacillus</taxon>
    </lineage>
</organism>
<dbReference type="Pfam" id="PF06054">
    <property type="entry name" value="CoiA_nuc"/>
    <property type="match status" value="1"/>
</dbReference>
<dbReference type="Pfam" id="PF25166">
    <property type="entry name" value="CoiA_C"/>
    <property type="match status" value="1"/>
</dbReference>
<gene>
    <name evidence="4" type="ORF">SAMN05216232_2426</name>
</gene>
<dbReference type="InterPro" id="IPR021176">
    <property type="entry name" value="Competence-induced_CoiA"/>
</dbReference>
<evidence type="ECO:0000259" key="2">
    <source>
        <dbReference type="Pfam" id="PF25164"/>
    </source>
</evidence>
<evidence type="ECO:0000259" key="1">
    <source>
        <dbReference type="Pfam" id="PF06054"/>
    </source>
</evidence>
<dbReference type="PIRSF" id="PIRSF007487">
    <property type="entry name" value="Competence-induced_CoiA_bac"/>
    <property type="match status" value="1"/>
</dbReference>
<comment type="caution">
    <text evidence="4">The sequence shown here is derived from an EMBL/GenBank/DDBJ whole genome shotgun (WGS) entry which is preliminary data.</text>
</comment>
<dbReference type="EMBL" id="FOEH01000003">
    <property type="protein sequence ID" value="SEQ44135.1"/>
    <property type="molecule type" value="Genomic_DNA"/>
</dbReference>
<protein>
    <submittedName>
        <fullName evidence="4">Competence protein CoiA-like family, contains a predicted nuclease domain</fullName>
    </submittedName>
</protein>